<dbReference type="PATRIC" id="fig|582515.4.peg.3193"/>
<dbReference type="Pfam" id="PF00534">
    <property type="entry name" value="Glycos_transf_1"/>
    <property type="match status" value="1"/>
</dbReference>
<evidence type="ECO:0000313" key="3">
    <source>
        <dbReference type="Proteomes" id="UP000016960"/>
    </source>
</evidence>
<keyword evidence="3" id="KW-1185">Reference proteome</keyword>
<proteinExistence type="predicted"/>
<evidence type="ECO:0000259" key="1">
    <source>
        <dbReference type="Pfam" id="PF00534"/>
    </source>
</evidence>
<dbReference type="CDD" id="cd03801">
    <property type="entry name" value="GT4_PimA-like"/>
    <property type="match status" value="1"/>
</dbReference>
<dbReference type="STRING" id="582515.KR51_00028430"/>
<name>U5DG90_9CHRO</name>
<keyword evidence="2" id="KW-0808">Transferase</keyword>
<dbReference type="AlphaFoldDB" id="U5DG90"/>
<dbReference type="PANTHER" id="PTHR12526">
    <property type="entry name" value="GLYCOSYLTRANSFERASE"/>
    <property type="match status" value="1"/>
</dbReference>
<dbReference type="Proteomes" id="UP000016960">
    <property type="component" value="Unassembled WGS sequence"/>
</dbReference>
<dbReference type="eggNOG" id="COG0438">
    <property type="taxonomic scope" value="Bacteria"/>
</dbReference>
<dbReference type="EMBL" id="ASSJ01000074">
    <property type="protein sequence ID" value="ERN40586.1"/>
    <property type="molecule type" value="Genomic_DNA"/>
</dbReference>
<dbReference type="SUPFAM" id="SSF53756">
    <property type="entry name" value="UDP-Glycosyltransferase/glycogen phosphorylase"/>
    <property type="match status" value="1"/>
</dbReference>
<dbReference type="Gene3D" id="3.40.50.2000">
    <property type="entry name" value="Glycogen Phosphorylase B"/>
    <property type="match status" value="1"/>
</dbReference>
<reference evidence="2 3" key="1">
    <citation type="submission" date="2013-05" db="EMBL/GenBank/DDBJ databases">
        <title>Draft genome sequence of Rubidibacter lacunae KORDI 51-2.</title>
        <authorList>
            <person name="Choi D.H."/>
            <person name="Noh J.H."/>
            <person name="Kwon K.-K."/>
            <person name="Lee J.-H."/>
            <person name="Ryu J.-Y."/>
        </authorList>
    </citation>
    <scope>NUCLEOTIDE SEQUENCE [LARGE SCALE GENOMIC DNA]</scope>
    <source>
        <strain evidence="2 3">KORDI 51-2</strain>
    </source>
</reference>
<dbReference type="InParanoid" id="U5DG90"/>
<organism evidence="2 3">
    <name type="scientific">Rubidibacter lacunae KORDI 51-2</name>
    <dbReference type="NCBI Taxonomy" id="582515"/>
    <lineage>
        <taxon>Bacteria</taxon>
        <taxon>Bacillati</taxon>
        <taxon>Cyanobacteriota</taxon>
        <taxon>Cyanophyceae</taxon>
        <taxon>Oscillatoriophycideae</taxon>
        <taxon>Chroococcales</taxon>
        <taxon>Aphanothecaceae</taxon>
        <taxon>Rubidibacter</taxon>
    </lineage>
</organism>
<sequence>MESTRDSSRLLVVQYGGDYREAFKRFAAGGEETYYAQRYSVDAVAKLGERFDEVATLCCVCSEPYNELLENGVRAIGAGPQLATSGRSLVKIVKQYEPTHLVIRTPIRAILQLATRKKISTIAVLADSFSSEGLKSKIRNQRLASLLNDETVAWVGNHGTNASESLAGISVKPEKIVPWDWPHEKTPGLFSAKVFPTSKSVWEVLYVGTMVESKGFGDALRAVAILKSQGDRVLLRAIGTGDIEAYTKLARDLQIEDCVEFLGLRPNREIVPAMRAADTIIIPSRHEYPEGFPMTIYEALCSRTPIVASDHPMFARKLTDRVSALIFSSGSSEGLAGCLQTLKSSPELYTRLSLASQATWDQLQVPVKWAELLNAGLSDLPRDRQWLRDRSLAAIGDNLPGSSTSNKLI</sequence>
<dbReference type="OrthoDB" id="9790710at2"/>
<dbReference type="InterPro" id="IPR001296">
    <property type="entry name" value="Glyco_trans_1"/>
</dbReference>
<dbReference type="RefSeq" id="WP_022608373.1">
    <property type="nucleotide sequence ID" value="NZ_ASSJ01000074.1"/>
</dbReference>
<dbReference type="GO" id="GO:0016757">
    <property type="term" value="F:glycosyltransferase activity"/>
    <property type="evidence" value="ECO:0007669"/>
    <property type="project" value="InterPro"/>
</dbReference>
<comment type="caution">
    <text evidence="2">The sequence shown here is derived from an EMBL/GenBank/DDBJ whole genome shotgun (WGS) entry which is preliminary data.</text>
</comment>
<accession>U5DG90</accession>
<feature type="domain" description="Glycosyl transferase family 1" evidence="1">
    <location>
        <begin position="201"/>
        <end position="353"/>
    </location>
</feature>
<protein>
    <submittedName>
        <fullName evidence="2">Glycosyltransferase</fullName>
    </submittedName>
</protein>
<evidence type="ECO:0000313" key="2">
    <source>
        <dbReference type="EMBL" id="ERN40586.1"/>
    </source>
</evidence>
<gene>
    <name evidence="2" type="ORF">KR51_00028430</name>
</gene>